<evidence type="ECO:0008006" key="5">
    <source>
        <dbReference type="Google" id="ProtNLM"/>
    </source>
</evidence>
<evidence type="ECO:0000313" key="4">
    <source>
        <dbReference type="Proteomes" id="UP001209570"/>
    </source>
</evidence>
<dbReference type="CDD" id="cd21089">
    <property type="entry name" value="Trm112-like"/>
    <property type="match status" value="1"/>
</dbReference>
<feature type="transmembrane region" description="Helical" evidence="2">
    <location>
        <begin position="480"/>
        <end position="499"/>
    </location>
</feature>
<feature type="transmembrane region" description="Helical" evidence="2">
    <location>
        <begin position="185"/>
        <end position="204"/>
    </location>
</feature>
<dbReference type="Pfam" id="PF03966">
    <property type="entry name" value="Trm112p"/>
    <property type="match status" value="1"/>
</dbReference>
<keyword evidence="2" id="KW-0472">Membrane</keyword>
<proteinExistence type="inferred from homology"/>
<feature type="transmembrane region" description="Helical" evidence="2">
    <location>
        <begin position="242"/>
        <end position="266"/>
    </location>
</feature>
<dbReference type="PANTHER" id="PTHR12773:SF0">
    <property type="entry name" value="MULTIFUNCTIONAL METHYLTRANSFERASE SUBUNIT TRM112-LIKE PROTEIN"/>
    <property type="match status" value="1"/>
</dbReference>
<comment type="caution">
    <text evidence="3">The sequence shown here is derived from an EMBL/GenBank/DDBJ whole genome shotgun (WGS) entry which is preliminary data.</text>
</comment>
<dbReference type="InterPro" id="IPR039127">
    <property type="entry name" value="Trm112"/>
</dbReference>
<feature type="transmembrane region" description="Helical" evidence="2">
    <location>
        <begin position="211"/>
        <end position="236"/>
    </location>
</feature>
<dbReference type="GO" id="GO:0030488">
    <property type="term" value="P:tRNA methylation"/>
    <property type="evidence" value="ECO:0007669"/>
    <property type="project" value="TreeGrafter"/>
</dbReference>
<gene>
    <name evidence="3" type="ORF">P43SY_004115</name>
</gene>
<evidence type="ECO:0000256" key="1">
    <source>
        <dbReference type="ARBA" id="ARBA00007980"/>
    </source>
</evidence>
<dbReference type="AlphaFoldDB" id="A0AAD5M2U2"/>
<evidence type="ECO:0000313" key="3">
    <source>
        <dbReference type="EMBL" id="KAJ0402406.1"/>
    </source>
</evidence>
<dbReference type="InterPro" id="IPR005651">
    <property type="entry name" value="Trm112-like"/>
</dbReference>
<keyword evidence="2" id="KW-1133">Transmembrane helix</keyword>
<dbReference type="Gene3D" id="2.20.25.10">
    <property type="match status" value="1"/>
</dbReference>
<organism evidence="3 4">
    <name type="scientific">Pythium insidiosum</name>
    <name type="common">Pythiosis disease agent</name>
    <dbReference type="NCBI Taxonomy" id="114742"/>
    <lineage>
        <taxon>Eukaryota</taxon>
        <taxon>Sar</taxon>
        <taxon>Stramenopiles</taxon>
        <taxon>Oomycota</taxon>
        <taxon>Peronosporomycetes</taxon>
        <taxon>Pythiales</taxon>
        <taxon>Pythiaceae</taxon>
        <taxon>Pythium</taxon>
    </lineage>
</organism>
<sequence>MRLLTHNMLLCNVKACQETASREPGQRPLNFPLKIVPEMDGVVVLETVFSKQFMLHIMNSIDYPALVHTTKELNHPDVPILPDTLPQDLANEEELLKQIHRVILDTNIVEGELVCNNCARSYPVSNAVPNMMLEDDEILRLSRRQYPPWMFVLIAALTGVSNEVVWGTAAFVWRFPVPFRELLGTPSWVFFAGLYHVLLLRPMLQTRKAKFMMYLPIMATQLVVLFSCLALSIGFANVGSEAQVVMIVLFPINAQSALIATLVTLVDLAQAVLEVWLYTEHHFVVDGRQTLATAMKIVESSLFPADPEAATSASHLKTGTRRPSIPPARRPCASAHRASIVIPTLGRSSSVFLPPRLIVRRQAQTMLNLRTEFSTSLDHGIVRERATVIPHERLEDGAPVRGRPSFVVIDGVAIVRRDQARVLEQSLQLLFSCEVLLFVECMEVAMPLLYALTMMAIWWLPNAKYNLLVRHQSAEDTVKLLQWALLHTAIELAGFLVLASTLQRKYGISALHHVAFILETYWMTIQGKLMGTFITIVNMAAVHQGMDAL</sequence>
<accession>A0AAD5M2U2</accession>
<reference evidence="3" key="1">
    <citation type="submission" date="2021-12" db="EMBL/GenBank/DDBJ databases">
        <title>Prjna785345.</title>
        <authorList>
            <person name="Rujirawat T."/>
            <person name="Krajaejun T."/>
        </authorList>
    </citation>
    <scope>NUCLEOTIDE SEQUENCE</scope>
    <source>
        <strain evidence="3">Pi057C3</strain>
    </source>
</reference>
<name>A0AAD5M2U2_PYTIN</name>
<feature type="transmembrane region" description="Helical" evidence="2">
    <location>
        <begin position="149"/>
        <end position="173"/>
    </location>
</feature>
<dbReference type="GO" id="GO:0046982">
    <property type="term" value="F:protein heterodimerization activity"/>
    <property type="evidence" value="ECO:0007669"/>
    <property type="project" value="InterPro"/>
</dbReference>
<dbReference type="EMBL" id="JAKCXM010000103">
    <property type="protein sequence ID" value="KAJ0402406.1"/>
    <property type="molecule type" value="Genomic_DNA"/>
</dbReference>
<dbReference type="GO" id="GO:0070476">
    <property type="term" value="P:rRNA (guanine-N7)-methylation"/>
    <property type="evidence" value="ECO:0007669"/>
    <property type="project" value="TreeGrafter"/>
</dbReference>
<comment type="similarity">
    <text evidence="1">Belongs to the TRM112 family.</text>
</comment>
<feature type="transmembrane region" description="Helical" evidence="2">
    <location>
        <begin position="435"/>
        <end position="460"/>
    </location>
</feature>
<dbReference type="PANTHER" id="PTHR12773">
    <property type="entry name" value="UPF0315 PROTEIN-RELATED"/>
    <property type="match status" value="1"/>
</dbReference>
<protein>
    <recommendedName>
        <fullName evidence="5">Transmembrane protein</fullName>
    </recommendedName>
</protein>
<keyword evidence="4" id="KW-1185">Reference proteome</keyword>
<dbReference type="Proteomes" id="UP001209570">
    <property type="component" value="Unassembled WGS sequence"/>
</dbReference>
<dbReference type="SUPFAM" id="SSF158997">
    <property type="entry name" value="Trm112p-like"/>
    <property type="match status" value="1"/>
</dbReference>
<keyword evidence="2" id="KW-0812">Transmembrane</keyword>
<evidence type="ECO:0000256" key="2">
    <source>
        <dbReference type="SAM" id="Phobius"/>
    </source>
</evidence>